<evidence type="ECO:0000313" key="1">
    <source>
        <dbReference type="EMBL" id="RHN52388.1"/>
    </source>
</evidence>
<protein>
    <recommendedName>
        <fullName evidence="3">RNA-directed DNA polymerase</fullName>
    </recommendedName>
</protein>
<organism evidence="1 2">
    <name type="scientific">Medicago truncatula</name>
    <name type="common">Barrel medic</name>
    <name type="synonym">Medicago tribuloides</name>
    <dbReference type="NCBI Taxonomy" id="3880"/>
    <lineage>
        <taxon>Eukaryota</taxon>
        <taxon>Viridiplantae</taxon>
        <taxon>Streptophyta</taxon>
        <taxon>Embryophyta</taxon>
        <taxon>Tracheophyta</taxon>
        <taxon>Spermatophyta</taxon>
        <taxon>Magnoliopsida</taxon>
        <taxon>eudicotyledons</taxon>
        <taxon>Gunneridae</taxon>
        <taxon>Pentapetalae</taxon>
        <taxon>rosids</taxon>
        <taxon>fabids</taxon>
        <taxon>Fabales</taxon>
        <taxon>Fabaceae</taxon>
        <taxon>Papilionoideae</taxon>
        <taxon>50 kb inversion clade</taxon>
        <taxon>NPAAA clade</taxon>
        <taxon>Hologalegina</taxon>
        <taxon>IRL clade</taxon>
        <taxon>Trifolieae</taxon>
        <taxon>Medicago</taxon>
    </lineage>
</organism>
<name>A0A396HIE6_MEDTR</name>
<sequence>MRAILLLFEALSGLKVNFSKSLLVGVNVSSSWLSEATMVLNCKVGYIPFVYLGLPIGGNARRLSFWEPIIKRIISRLTGWNSKHLSIGGRLVLLKSVLSYLPVYALSFFKAPSGIVSSIEFSF</sequence>
<dbReference type="PANTHER" id="PTHR33116:SF78">
    <property type="entry name" value="OS12G0587133 PROTEIN"/>
    <property type="match status" value="1"/>
</dbReference>
<comment type="caution">
    <text evidence="1">The sequence shown here is derived from an EMBL/GenBank/DDBJ whole genome shotgun (WGS) entry which is preliminary data.</text>
</comment>
<accession>A0A396HIE6</accession>
<reference evidence="2" key="1">
    <citation type="journal article" date="2018" name="Nat. Plants">
        <title>Whole-genome landscape of Medicago truncatula symbiotic genes.</title>
        <authorList>
            <person name="Pecrix Y."/>
            <person name="Staton S.E."/>
            <person name="Sallet E."/>
            <person name="Lelandais-Briere C."/>
            <person name="Moreau S."/>
            <person name="Carrere S."/>
            <person name="Blein T."/>
            <person name="Jardinaud M.F."/>
            <person name="Latrasse D."/>
            <person name="Zouine M."/>
            <person name="Zahm M."/>
            <person name="Kreplak J."/>
            <person name="Mayjonade B."/>
            <person name="Satge C."/>
            <person name="Perez M."/>
            <person name="Cauet S."/>
            <person name="Marande W."/>
            <person name="Chantry-Darmon C."/>
            <person name="Lopez-Roques C."/>
            <person name="Bouchez O."/>
            <person name="Berard A."/>
            <person name="Debelle F."/>
            <person name="Munos S."/>
            <person name="Bendahmane A."/>
            <person name="Berges H."/>
            <person name="Niebel A."/>
            <person name="Buitink J."/>
            <person name="Frugier F."/>
            <person name="Benhamed M."/>
            <person name="Crespi M."/>
            <person name="Gouzy J."/>
            <person name="Gamas P."/>
        </authorList>
    </citation>
    <scope>NUCLEOTIDE SEQUENCE [LARGE SCALE GENOMIC DNA]</scope>
    <source>
        <strain evidence="2">cv. Jemalong A17</strain>
    </source>
</reference>
<evidence type="ECO:0008006" key="3">
    <source>
        <dbReference type="Google" id="ProtNLM"/>
    </source>
</evidence>
<dbReference type="Gramene" id="rna37058">
    <property type="protein sequence ID" value="RHN52388.1"/>
    <property type="gene ID" value="gene37058"/>
</dbReference>
<dbReference type="PANTHER" id="PTHR33116">
    <property type="entry name" value="REVERSE TRANSCRIPTASE ZINC-BINDING DOMAIN-CONTAINING PROTEIN-RELATED-RELATED"/>
    <property type="match status" value="1"/>
</dbReference>
<proteinExistence type="predicted"/>
<evidence type="ECO:0000313" key="2">
    <source>
        <dbReference type="Proteomes" id="UP000265566"/>
    </source>
</evidence>
<gene>
    <name evidence="1" type="ORF">MtrunA17_Chr6g0479961</name>
</gene>
<dbReference type="Proteomes" id="UP000265566">
    <property type="component" value="Chromosome 6"/>
</dbReference>
<dbReference type="EMBL" id="PSQE01000006">
    <property type="protein sequence ID" value="RHN52388.1"/>
    <property type="molecule type" value="Genomic_DNA"/>
</dbReference>
<dbReference type="AlphaFoldDB" id="A0A396HIE6"/>